<comment type="caution">
    <text evidence="2">The sequence shown here is derived from an EMBL/GenBank/DDBJ whole genome shotgun (WGS) entry which is preliminary data.</text>
</comment>
<dbReference type="Proteomes" id="UP000727962">
    <property type="component" value="Unassembled WGS sequence"/>
</dbReference>
<feature type="region of interest" description="Disordered" evidence="1">
    <location>
        <begin position="276"/>
        <end position="296"/>
    </location>
</feature>
<accession>A0A931LVA4</accession>
<evidence type="ECO:0000313" key="3">
    <source>
        <dbReference type="Proteomes" id="UP000727962"/>
    </source>
</evidence>
<reference evidence="2" key="1">
    <citation type="submission" date="2020-07" db="EMBL/GenBank/DDBJ databases">
        <title>Huge and variable diversity of episymbiotic CPR bacteria and DPANN archaea in groundwater ecosystems.</title>
        <authorList>
            <person name="He C.Y."/>
            <person name="Keren R."/>
            <person name="Whittaker M."/>
            <person name="Farag I.F."/>
            <person name="Doudna J."/>
            <person name="Cate J.H.D."/>
            <person name="Banfield J.F."/>
        </authorList>
    </citation>
    <scope>NUCLEOTIDE SEQUENCE</scope>
    <source>
        <strain evidence="2">NC_groundwater_17_Pr7_B-0.1um_64_12</strain>
    </source>
</reference>
<name>A0A931LVA4_FIMGI</name>
<feature type="compositionally biased region" description="Pro residues" evidence="1">
    <location>
        <begin position="283"/>
        <end position="296"/>
    </location>
</feature>
<dbReference type="AlphaFoldDB" id="A0A931LVA4"/>
<proteinExistence type="predicted"/>
<organism evidence="2 3">
    <name type="scientific">Fimbriimonas ginsengisoli</name>
    <dbReference type="NCBI Taxonomy" id="1005039"/>
    <lineage>
        <taxon>Bacteria</taxon>
        <taxon>Bacillati</taxon>
        <taxon>Armatimonadota</taxon>
        <taxon>Fimbriimonadia</taxon>
        <taxon>Fimbriimonadales</taxon>
        <taxon>Fimbriimonadaceae</taxon>
        <taxon>Fimbriimonas</taxon>
    </lineage>
</organism>
<evidence type="ECO:0000256" key="1">
    <source>
        <dbReference type="SAM" id="MobiDB-lite"/>
    </source>
</evidence>
<gene>
    <name evidence="2" type="ORF">HYR64_00295</name>
</gene>
<protein>
    <submittedName>
        <fullName evidence="2">Uncharacterized protein</fullName>
    </submittedName>
</protein>
<dbReference type="EMBL" id="JACOSL010000003">
    <property type="protein sequence ID" value="MBI1755530.1"/>
    <property type="molecule type" value="Genomic_DNA"/>
</dbReference>
<evidence type="ECO:0000313" key="2">
    <source>
        <dbReference type="EMBL" id="MBI1755530.1"/>
    </source>
</evidence>
<sequence>MPRCYWKVDSPNSFGRPRAVHMTMSWATDTLVESAFADALDDDFKSCERDLLTLVRMANHEDAQPAMEAGILASNRRQMVALAAWKVVRIRPEPVTYKMAERVVDEIGAPRSPQYLLQAQFVESLRIRGSSNALALRGVLGRTFVDDVAYDWWLADQLRRARIAYQAMAAKPQFGLQAKMRLDQSLTGVDPQDREWLRIPISTTTRQLAVTRLVRLGVALMRARDANSKFPRALPDLGDQTIDPFTDKPFLYESTGNGFTVSLGRWDGKPRSPWLVYPARSSPVPPNPDAPKSPAR</sequence>